<dbReference type="PANTHER" id="PTHR44591:SF23">
    <property type="entry name" value="CHEY SUBFAMILY"/>
    <property type="match status" value="1"/>
</dbReference>
<dbReference type="PANTHER" id="PTHR44591">
    <property type="entry name" value="STRESS RESPONSE REGULATOR PROTEIN 1"/>
    <property type="match status" value="1"/>
</dbReference>
<dbReference type="GO" id="GO:0000160">
    <property type="term" value="P:phosphorelay signal transduction system"/>
    <property type="evidence" value="ECO:0007669"/>
    <property type="project" value="InterPro"/>
</dbReference>
<dbReference type="AlphaFoldDB" id="A0A3B0V353"/>
<dbReference type="InterPro" id="IPR050595">
    <property type="entry name" value="Bact_response_regulator"/>
</dbReference>
<evidence type="ECO:0000259" key="2">
    <source>
        <dbReference type="PROSITE" id="PS50110"/>
    </source>
</evidence>
<keyword evidence="1" id="KW-0597">Phosphoprotein</keyword>
<reference evidence="3" key="1">
    <citation type="submission" date="2018-06" db="EMBL/GenBank/DDBJ databases">
        <authorList>
            <person name="Zhirakovskaya E."/>
        </authorList>
    </citation>
    <scope>NUCLEOTIDE SEQUENCE</scope>
</reference>
<dbReference type="Pfam" id="PF00072">
    <property type="entry name" value="Response_reg"/>
    <property type="match status" value="1"/>
</dbReference>
<dbReference type="PROSITE" id="PS50110">
    <property type="entry name" value="RESPONSE_REGULATORY"/>
    <property type="match status" value="1"/>
</dbReference>
<dbReference type="SUPFAM" id="SSF52172">
    <property type="entry name" value="CheY-like"/>
    <property type="match status" value="1"/>
</dbReference>
<sequence>MRVLIVDDDEQIRALLQEVMEWSGFDVAVAENGRVAMRLQGQQPADLVITDLIMPEQEGLETITSLKKIYKGIKIIAISGGGRIGPEAYLPAALELGADRIFSKPFDVQEIVAAVKTLLEIP</sequence>
<feature type="domain" description="Response regulatory" evidence="2">
    <location>
        <begin position="2"/>
        <end position="119"/>
    </location>
</feature>
<dbReference type="EMBL" id="UOEY01000053">
    <property type="protein sequence ID" value="VAW37938.1"/>
    <property type="molecule type" value="Genomic_DNA"/>
</dbReference>
<protein>
    <submittedName>
        <fullName evidence="3">Response regulator</fullName>
    </submittedName>
</protein>
<gene>
    <name evidence="3" type="ORF">MNBD_DELTA04-780</name>
</gene>
<accession>A0A3B0V353</accession>
<proteinExistence type="predicted"/>
<organism evidence="3">
    <name type="scientific">hydrothermal vent metagenome</name>
    <dbReference type="NCBI Taxonomy" id="652676"/>
    <lineage>
        <taxon>unclassified sequences</taxon>
        <taxon>metagenomes</taxon>
        <taxon>ecological metagenomes</taxon>
    </lineage>
</organism>
<dbReference type="Gene3D" id="3.40.50.2300">
    <property type="match status" value="1"/>
</dbReference>
<dbReference type="SMART" id="SM00448">
    <property type="entry name" value="REC"/>
    <property type="match status" value="1"/>
</dbReference>
<dbReference type="InterPro" id="IPR001789">
    <property type="entry name" value="Sig_transdc_resp-reg_receiver"/>
</dbReference>
<evidence type="ECO:0000313" key="3">
    <source>
        <dbReference type="EMBL" id="VAW37938.1"/>
    </source>
</evidence>
<dbReference type="InterPro" id="IPR011006">
    <property type="entry name" value="CheY-like_superfamily"/>
</dbReference>
<name>A0A3B0V353_9ZZZZ</name>
<evidence type="ECO:0000256" key="1">
    <source>
        <dbReference type="ARBA" id="ARBA00022553"/>
    </source>
</evidence>